<comment type="caution">
    <text evidence="3">The sequence shown here is derived from an EMBL/GenBank/DDBJ whole genome shotgun (WGS) entry which is preliminary data.</text>
</comment>
<keyword evidence="1" id="KW-0816">Tricarboxylic acid cycle</keyword>
<dbReference type="OrthoDB" id="1552at2759"/>
<dbReference type="GO" id="GO:0005739">
    <property type="term" value="C:mitochondrion"/>
    <property type="evidence" value="ECO:0007669"/>
    <property type="project" value="TreeGrafter"/>
</dbReference>
<proteinExistence type="predicted"/>
<evidence type="ECO:0000256" key="1">
    <source>
        <dbReference type="ARBA" id="ARBA00022532"/>
    </source>
</evidence>
<dbReference type="GO" id="GO:0005524">
    <property type="term" value="F:ATP binding"/>
    <property type="evidence" value="ECO:0007669"/>
    <property type="project" value="UniProtKB-KW"/>
</dbReference>
<organism evidence="3 4">
    <name type="scientific">Protopolystoma xenopodis</name>
    <dbReference type="NCBI Taxonomy" id="117903"/>
    <lineage>
        <taxon>Eukaryota</taxon>
        <taxon>Metazoa</taxon>
        <taxon>Spiralia</taxon>
        <taxon>Lophotrochozoa</taxon>
        <taxon>Platyhelminthes</taxon>
        <taxon>Monogenea</taxon>
        <taxon>Polyopisthocotylea</taxon>
        <taxon>Polystomatidea</taxon>
        <taxon>Polystomatidae</taxon>
        <taxon>Protopolystoma</taxon>
    </lineage>
</organism>
<dbReference type="PANTHER" id="PTHR11815">
    <property type="entry name" value="SUCCINYL-COA SYNTHETASE BETA CHAIN"/>
    <property type="match status" value="1"/>
</dbReference>
<protein>
    <recommendedName>
        <fullName evidence="5">ATP-grasp fold succinyl-CoA synthetase-type domain-containing protein</fullName>
    </recommendedName>
</protein>
<evidence type="ECO:0000313" key="3">
    <source>
        <dbReference type="EMBL" id="VEL35717.1"/>
    </source>
</evidence>
<evidence type="ECO:0008006" key="5">
    <source>
        <dbReference type="Google" id="ProtNLM"/>
    </source>
</evidence>
<dbReference type="GO" id="GO:0042709">
    <property type="term" value="C:succinate-CoA ligase complex"/>
    <property type="evidence" value="ECO:0007669"/>
    <property type="project" value="TreeGrafter"/>
</dbReference>
<sequence length="102" mass="11555">MAQKIGFSTPETINEASDFFQKLYNLFCTLDCTLLEINPMAEDNKGKVLCMDCKMNFDDNAAFRQKEIFKLRDWAQEDERDVRAAQSGLNYIGLDGSIGCLA</sequence>
<evidence type="ECO:0000256" key="2">
    <source>
        <dbReference type="ARBA" id="ARBA00022840"/>
    </source>
</evidence>
<keyword evidence="4" id="KW-1185">Reference proteome</keyword>
<dbReference type="GO" id="GO:0006099">
    <property type="term" value="P:tricarboxylic acid cycle"/>
    <property type="evidence" value="ECO:0007669"/>
    <property type="project" value="UniProtKB-KW"/>
</dbReference>
<dbReference type="GO" id="GO:0006104">
    <property type="term" value="P:succinyl-CoA metabolic process"/>
    <property type="evidence" value="ECO:0007669"/>
    <property type="project" value="TreeGrafter"/>
</dbReference>
<accession>A0A448XFV1</accession>
<dbReference type="EMBL" id="CAAALY010250473">
    <property type="protein sequence ID" value="VEL35717.1"/>
    <property type="molecule type" value="Genomic_DNA"/>
</dbReference>
<name>A0A448XFV1_9PLAT</name>
<dbReference type="SUPFAM" id="SSF56059">
    <property type="entry name" value="Glutathione synthetase ATP-binding domain-like"/>
    <property type="match status" value="1"/>
</dbReference>
<gene>
    <name evidence="3" type="ORF">PXEA_LOCUS29157</name>
</gene>
<keyword evidence="2" id="KW-0547">Nucleotide-binding</keyword>
<dbReference type="Gene3D" id="3.30.470.20">
    <property type="entry name" value="ATP-grasp fold, B domain"/>
    <property type="match status" value="1"/>
</dbReference>
<dbReference type="AlphaFoldDB" id="A0A448XFV1"/>
<dbReference type="PANTHER" id="PTHR11815:SF1">
    <property type="entry name" value="SUCCINATE--COA LIGASE [ADP-FORMING] SUBUNIT BETA, MITOCHONDRIAL"/>
    <property type="match status" value="1"/>
</dbReference>
<keyword evidence="2" id="KW-0067">ATP-binding</keyword>
<dbReference type="GO" id="GO:0004775">
    <property type="term" value="F:succinate-CoA ligase (ADP-forming) activity"/>
    <property type="evidence" value="ECO:0007669"/>
    <property type="project" value="TreeGrafter"/>
</dbReference>
<dbReference type="Proteomes" id="UP000784294">
    <property type="component" value="Unassembled WGS sequence"/>
</dbReference>
<reference evidence="3" key="1">
    <citation type="submission" date="2018-11" db="EMBL/GenBank/DDBJ databases">
        <authorList>
            <consortium name="Pathogen Informatics"/>
        </authorList>
    </citation>
    <scope>NUCLEOTIDE SEQUENCE</scope>
</reference>
<evidence type="ECO:0000313" key="4">
    <source>
        <dbReference type="Proteomes" id="UP000784294"/>
    </source>
</evidence>